<dbReference type="InterPro" id="IPR003598">
    <property type="entry name" value="Ig_sub2"/>
</dbReference>
<dbReference type="EMBL" id="OE179417">
    <property type="protein sequence ID" value="CAD7568747.1"/>
    <property type="molecule type" value="Genomic_DNA"/>
</dbReference>
<dbReference type="EC" id="2.7.10.1" evidence="2"/>
<dbReference type="SUPFAM" id="SSF48726">
    <property type="entry name" value="Immunoglobulin"/>
    <property type="match status" value="5"/>
</dbReference>
<dbReference type="PROSITE" id="PS50835">
    <property type="entry name" value="IG_LIKE"/>
    <property type="match status" value="6"/>
</dbReference>
<dbReference type="InterPro" id="IPR052615">
    <property type="entry name" value="FGFRL"/>
</dbReference>
<keyword evidence="17" id="KW-0393">Immunoglobulin domain</keyword>
<evidence type="ECO:0000256" key="14">
    <source>
        <dbReference type="ARBA" id="ARBA00023157"/>
    </source>
</evidence>
<keyword evidence="8" id="KW-0547">Nucleotide-binding</keyword>
<dbReference type="GO" id="GO:0005524">
    <property type="term" value="F:ATP binding"/>
    <property type="evidence" value="ECO:0007669"/>
    <property type="project" value="UniProtKB-KW"/>
</dbReference>
<dbReference type="FunFam" id="2.60.40.10:FF:000020">
    <property type="entry name" value="Fibroblast growth factor receptor"/>
    <property type="match status" value="1"/>
</dbReference>
<dbReference type="Pfam" id="PF13927">
    <property type="entry name" value="Ig_3"/>
    <property type="match status" value="1"/>
</dbReference>
<evidence type="ECO:0000313" key="21">
    <source>
        <dbReference type="EMBL" id="CAD7568747.1"/>
    </source>
</evidence>
<feature type="region of interest" description="Disordered" evidence="18">
    <location>
        <begin position="1198"/>
        <end position="1221"/>
    </location>
</feature>
<feature type="domain" description="Ig-like" evidence="20">
    <location>
        <begin position="470"/>
        <end position="533"/>
    </location>
</feature>
<dbReference type="Pfam" id="PF07679">
    <property type="entry name" value="I-set"/>
    <property type="match status" value="3"/>
</dbReference>
<keyword evidence="15" id="KW-0675">Receptor</keyword>
<evidence type="ECO:0000256" key="15">
    <source>
        <dbReference type="ARBA" id="ARBA00023170"/>
    </source>
</evidence>
<dbReference type="GO" id="GO:0005007">
    <property type="term" value="F:fibroblast growth factor receptor activity"/>
    <property type="evidence" value="ECO:0007669"/>
    <property type="project" value="TreeGrafter"/>
</dbReference>
<feature type="compositionally biased region" description="Polar residues" evidence="18">
    <location>
        <begin position="1"/>
        <end position="14"/>
    </location>
</feature>
<dbReference type="PANTHER" id="PTHR19890:SF10">
    <property type="entry name" value="FIBROBLAST GROWTH FACTOR RECEPTOR-LIKE 1"/>
    <property type="match status" value="1"/>
</dbReference>
<evidence type="ECO:0000256" key="12">
    <source>
        <dbReference type="ARBA" id="ARBA00023136"/>
    </source>
</evidence>
<gene>
    <name evidence="21" type="ORF">TCMB3V08_LOCUS1502</name>
</gene>
<feature type="transmembrane region" description="Helical" evidence="19">
    <location>
        <begin position="804"/>
        <end position="828"/>
    </location>
</feature>
<keyword evidence="4" id="KW-0808">Transferase</keyword>
<keyword evidence="13" id="KW-0829">Tyrosine-protein kinase</keyword>
<evidence type="ECO:0000256" key="8">
    <source>
        <dbReference type="ARBA" id="ARBA00022741"/>
    </source>
</evidence>
<keyword evidence="16" id="KW-0325">Glycoprotein</keyword>
<evidence type="ECO:0000256" key="1">
    <source>
        <dbReference type="ARBA" id="ARBA00004167"/>
    </source>
</evidence>
<evidence type="ECO:0000256" key="18">
    <source>
        <dbReference type="SAM" id="MobiDB-lite"/>
    </source>
</evidence>
<evidence type="ECO:0000256" key="9">
    <source>
        <dbReference type="ARBA" id="ARBA00022777"/>
    </source>
</evidence>
<keyword evidence="12 19" id="KW-0472">Membrane</keyword>
<dbReference type="SMART" id="SM00408">
    <property type="entry name" value="IGc2"/>
    <property type="match status" value="5"/>
</dbReference>
<evidence type="ECO:0000256" key="17">
    <source>
        <dbReference type="ARBA" id="ARBA00023319"/>
    </source>
</evidence>
<keyword evidence="5 19" id="KW-0812">Transmembrane</keyword>
<evidence type="ECO:0000256" key="13">
    <source>
        <dbReference type="ARBA" id="ARBA00023137"/>
    </source>
</evidence>
<feature type="compositionally biased region" description="Polar residues" evidence="18">
    <location>
        <begin position="1204"/>
        <end position="1221"/>
    </location>
</feature>
<keyword evidence="3" id="KW-0597">Phosphoprotein</keyword>
<evidence type="ECO:0000256" key="19">
    <source>
        <dbReference type="SAM" id="Phobius"/>
    </source>
</evidence>
<evidence type="ECO:0000259" key="20">
    <source>
        <dbReference type="PROSITE" id="PS50835"/>
    </source>
</evidence>
<dbReference type="InterPro" id="IPR003599">
    <property type="entry name" value="Ig_sub"/>
</dbReference>
<evidence type="ECO:0000256" key="7">
    <source>
        <dbReference type="ARBA" id="ARBA00022737"/>
    </source>
</evidence>
<feature type="domain" description="Ig-like" evidence="20">
    <location>
        <begin position="685"/>
        <end position="785"/>
    </location>
</feature>
<dbReference type="SMART" id="SM00409">
    <property type="entry name" value="IG"/>
    <property type="match status" value="6"/>
</dbReference>
<feature type="region of interest" description="Disordered" evidence="18">
    <location>
        <begin position="1"/>
        <end position="48"/>
    </location>
</feature>
<dbReference type="InterPro" id="IPR013783">
    <property type="entry name" value="Ig-like_fold"/>
</dbReference>
<feature type="domain" description="Ig-like" evidence="20">
    <location>
        <begin position="588"/>
        <end position="662"/>
    </location>
</feature>
<evidence type="ECO:0000256" key="5">
    <source>
        <dbReference type="ARBA" id="ARBA00022692"/>
    </source>
</evidence>
<keyword evidence="11 19" id="KW-1133">Transmembrane helix</keyword>
<comment type="subcellular location">
    <subcellularLocation>
        <location evidence="1">Membrane</location>
        <topology evidence="1">Single-pass membrane protein</topology>
    </subcellularLocation>
</comment>
<feature type="domain" description="Ig-like" evidence="20">
    <location>
        <begin position="372"/>
        <end position="450"/>
    </location>
</feature>
<dbReference type="FunFam" id="2.60.40.10:FF:000016">
    <property type="entry name" value="Fibroblast growth factor receptor"/>
    <property type="match status" value="2"/>
</dbReference>
<evidence type="ECO:0000256" key="3">
    <source>
        <dbReference type="ARBA" id="ARBA00022553"/>
    </source>
</evidence>
<evidence type="ECO:0000256" key="4">
    <source>
        <dbReference type="ARBA" id="ARBA00022679"/>
    </source>
</evidence>
<dbReference type="InterPro" id="IPR036179">
    <property type="entry name" value="Ig-like_dom_sf"/>
</dbReference>
<evidence type="ECO:0000256" key="6">
    <source>
        <dbReference type="ARBA" id="ARBA00022729"/>
    </source>
</evidence>
<organism evidence="21">
    <name type="scientific">Timema californicum</name>
    <name type="common">California timema</name>
    <name type="synonym">Walking stick</name>
    <dbReference type="NCBI Taxonomy" id="61474"/>
    <lineage>
        <taxon>Eukaryota</taxon>
        <taxon>Metazoa</taxon>
        <taxon>Ecdysozoa</taxon>
        <taxon>Arthropoda</taxon>
        <taxon>Hexapoda</taxon>
        <taxon>Insecta</taxon>
        <taxon>Pterygota</taxon>
        <taxon>Neoptera</taxon>
        <taxon>Polyneoptera</taxon>
        <taxon>Phasmatodea</taxon>
        <taxon>Timematodea</taxon>
        <taxon>Timematoidea</taxon>
        <taxon>Timematidae</taxon>
        <taxon>Timema</taxon>
    </lineage>
</organism>
<dbReference type="GO" id="GO:0017134">
    <property type="term" value="F:fibroblast growth factor binding"/>
    <property type="evidence" value="ECO:0007669"/>
    <property type="project" value="TreeGrafter"/>
</dbReference>
<keyword evidence="7" id="KW-0677">Repeat</keyword>
<name>A0A7R9IXT8_TIMCA</name>
<dbReference type="Gene3D" id="2.60.40.10">
    <property type="entry name" value="Immunoglobulins"/>
    <property type="match status" value="6"/>
</dbReference>
<dbReference type="GO" id="GO:0005886">
    <property type="term" value="C:plasma membrane"/>
    <property type="evidence" value="ECO:0007669"/>
    <property type="project" value="TreeGrafter"/>
</dbReference>
<dbReference type="AlphaFoldDB" id="A0A7R9IXT8"/>
<keyword evidence="9" id="KW-0418">Kinase</keyword>
<evidence type="ECO:0000256" key="16">
    <source>
        <dbReference type="ARBA" id="ARBA00023180"/>
    </source>
</evidence>
<dbReference type="InterPro" id="IPR013098">
    <property type="entry name" value="Ig_I-set"/>
</dbReference>
<sequence>MDQRSHTTGFTKRTNALVGTPSRHSPPGQSGLSILWPQPRSSDYSTRNRNQDCIYPAPEMNKYPNPHLMEAFRLSKVSDNPEVNLTVDERLKLRCNSPQPPTSVQWFKNHHNLKFRTLDVSDSGVYRCLLTMNKGVQTWRNISVTVLPPDDYSMDSTSLDLNVNHIKSEYEAKKHEKMSGGLSAMSLMEGRDEDTNTMTNSSYNSTGQLTLPYFIRRDKMSRIIARPAGNMLRLKCLAEGEPSPNITWYKNGKELNRAAGMVHYNRWSIMLEDLMTQDSGNYTCLVCNDVGCIDFSFQVDIIDPINISPYIVPGLPSNMTSLVGSEATFFCEVIGSSWILWVHTPRDVPDEMELLDLAANVSASQKRHNHSPIIVESPINVTVAAGGSNTFHCKVLSDLHFHMEWFRGPVKESSVTAFNKMVKCPKSDEGWYTCVAGNKKGITHSSAYLRVLDDAVNEVASYLSHTVDIGGTASFTCDELKEGVDNVTWVKRIMGENGTITEVDIKSTNEQDQNHLVLEAVNFDDEGWYTCVVCTSTECYDAGTSRLFVQPRLVSMSLVEDLEDSHDAEKEGGSTAGSYNATSQTMAPKFVRPDKMHYVVAKPAGNMLRLKCPAEGNPSPNITWFKNGEVPDRALGSIHYGRWSLMLEDLITQDSGNYTCIVCNVYDCINFTFKVDIIERFPSKPYIRDGYPHNVTALVNSSVKLECPPISDLEPYIQWLRLTYCLTGEYERVTDIHNVSVIQAGFEAVNPEVLELHNVTYEDEGWYTCVAGNGLGIAYASAYLRVVEDLDPVITLKTGSPPSIMVYILSGVLCSMFLVGLVIVISIFKKLKREKMKKLLAIETAARAAVVTQWTKKVIVEKQNLSNSGSIQEPLAAPPTPSTTWIAPQSMFSKPSVTSSSLYSALMRNLLSFGSLGGHYRSRFITPIGRSLFSHWTRPGSSGGYLARRDSVLPPAVTRVPGTLSYLPPRLTFPGLYPTSHRDSRCRDSILPPPRLTLPGLYPTSHRNSRSRDSILPPTATHVAGTLSYLLPRLTFLGLYPTSFCDSRCRDSILPPTATLVAETLSYLPPQLSLPGLYPTSRRNARCRDSILLPPQLSLPGLYPTSRRNSRCRDSILPRLALPGLYPTSHHDSRMPGLYPTSHRNARCRDSSLPPTVTRVPGTLSYLQPPFTLPGLYPTSHRNSTLLEQSRRPFSYPYPHGSEHNATVVTSTSYPQSCKEG</sequence>
<evidence type="ECO:0000256" key="10">
    <source>
        <dbReference type="ARBA" id="ARBA00022840"/>
    </source>
</evidence>
<keyword evidence="10" id="KW-0067">ATP-binding</keyword>
<keyword evidence="14" id="KW-1015">Disulfide bond</keyword>
<reference evidence="21" key="1">
    <citation type="submission" date="2020-11" db="EMBL/GenBank/DDBJ databases">
        <authorList>
            <person name="Tran Van P."/>
        </authorList>
    </citation>
    <scope>NUCLEOTIDE SEQUENCE</scope>
</reference>
<dbReference type="PANTHER" id="PTHR19890">
    <property type="entry name" value="FIBROBLAST GROWTH FACTOR RECEPTOR"/>
    <property type="match status" value="1"/>
</dbReference>
<keyword evidence="6" id="KW-0732">Signal</keyword>
<proteinExistence type="predicted"/>
<accession>A0A7R9IXT8</accession>
<protein>
    <recommendedName>
        <fullName evidence="2">receptor protein-tyrosine kinase</fullName>
        <ecNumber evidence="2">2.7.10.1</ecNumber>
    </recommendedName>
</protein>
<feature type="compositionally biased region" description="Polar residues" evidence="18">
    <location>
        <begin position="39"/>
        <end position="48"/>
    </location>
</feature>
<evidence type="ECO:0000256" key="2">
    <source>
        <dbReference type="ARBA" id="ARBA00011902"/>
    </source>
</evidence>
<evidence type="ECO:0000256" key="11">
    <source>
        <dbReference type="ARBA" id="ARBA00022989"/>
    </source>
</evidence>
<dbReference type="InterPro" id="IPR007110">
    <property type="entry name" value="Ig-like_dom"/>
</dbReference>
<feature type="domain" description="Ig-like" evidence="20">
    <location>
        <begin position="66"/>
        <end position="143"/>
    </location>
</feature>
<feature type="domain" description="Ig-like" evidence="20">
    <location>
        <begin position="212"/>
        <end position="300"/>
    </location>
</feature>